<gene>
    <name evidence="1" type="ORF">DPMN_099444</name>
</gene>
<dbReference type="AlphaFoldDB" id="A0A9D4LFH1"/>
<comment type="caution">
    <text evidence="1">The sequence shown here is derived from an EMBL/GenBank/DDBJ whole genome shotgun (WGS) entry which is preliminary data.</text>
</comment>
<organism evidence="1 2">
    <name type="scientific">Dreissena polymorpha</name>
    <name type="common">Zebra mussel</name>
    <name type="synonym">Mytilus polymorpha</name>
    <dbReference type="NCBI Taxonomy" id="45954"/>
    <lineage>
        <taxon>Eukaryota</taxon>
        <taxon>Metazoa</taxon>
        <taxon>Spiralia</taxon>
        <taxon>Lophotrochozoa</taxon>
        <taxon>Mollusca</taxon>
        <taxon>Bivalvia</taxon>
        <taxon>Autobranchia</taxon>
        <taxon>Heteroconchia</taxon>
        <taxon>Euheterodonta</taxon>
        <taxon>Imparidentia</taxon>
        <taxon>Neoheterodontei</taxon>
        <taxon>Myida</taxon>
        <taxon>Dreissenoidea</taxon>
        <taxon>Dreissenidae</taxon>
        <taxon>Dreissena</taxon>
    </lineage>
</organism>
<sequence length="119" mass="13324">MRCNQSNLPVLQRRVRCNISNIPVLQRCERCNQSNIPVLQRRVRCYQSNIPVLQRRVRCFLSSLSSPGAGELSMSICSTAVSRLTLEPGGLGRTGYGLLCPEPGRERQTILIHLTVISM</sequence>
<evidence type="ECO:0000313" key="2">
    <source>
        <dbReference type="Proteomes" id="UP000828390"/>
    </source>
</evidence>
<accession>A0A9D4LFH1</accession>
<dbReference type="EMBL" id="JAIWYP010000003">
    <property type="protein sequence ID" value="KAH3856849.1"/>
    <property type="molecule type" value="Genomic_DNA"/>
</dbReference>
<dbReference type="Proteomes" id="UP000828390">
    <property type="component" value="Unassembled WGS sequence"/>
</dbReference>
<reference evidence="1" key="1">
    <citation type="journal article" date="2019" name="bioRxiv">
        <title>The Genome of the Zebra Mussel, Dreissena polymorpha: A Resource for Invasive Species Research.</title>
        <authorList>
            <person name="McCartney M.A."/>
            <person name="Auch B."/>
            <person name="Kono T."/>
            <person name="Mallez S."/>
            <person name="Zhang Y."/>
            <person name="Obille A."/>
            <person name="Becker A."/>
            <person name="Abrahante J.E."/>
            <person name="Garbe J."/>
            <person name="Badalamenti J.P."/>
            <person name="Herman A."/>
            <person name="Mangelson H."/>
            <person name="Liachko I."/>
            <person name="Sullivan S."/>
            <person name="Sone E.D."/>
            <person name="Koren S."/>
            <person name="Silverstein K.A.T."/>
            <person name="Beckman K.B."/>
            <person name="Gohl D.M."/>
        </authorList>
    </citation>
    <scope>NUCLEOTIDE SEQUENCE</scope>
    <source>
        <strain evidence="1">Duluth1</strain>
        <tissue evidence="1">Whole animal</tissue>
    </source>
</reference>
<reference evidence="1" key="2">
    <citation type="submission" date="2020-11" db="EMBL/GenBank/DDBJ databases">
        <authorList>
            <person name="McCartney M.A."/>
            <person name="Auch B."/>
            <person name="Kono T."/>
            <person name="Mallez S."/>
            <person name="Becker A."/>
            <person name="Gohl D.M."/>
            <person name="Silverstein K.A.T."/>
            <person name="Koren S."/>
            <person name="Bechman K.B."/>
            <person name="Herman A."/>
            <person name="Abrahante J.E."/>
            <person name="Garbe J."/>
        </authorList>
    </citation>
    <scope>NUCLEOTIDE SEQUENCE</scope>
    <source>
        <strain evidence="1">Duluth1</strain>
        <tissue evidence="1">Whole animal</tissue>
    </source>
</reference>
<name>A0A9D4LFH1_DREPO</name>
<keyword evidence="2" id="KW-1185">Reference proteome</keyword>
<proteinExistence type="predicted"/>
<evidence type="ECO:0000313" key="1">
    <source>
        <dbReference type="EMBL" id="KAH3856849.1"/>
    </source>
</evidence>
<protein>
    <submittedName>
        <fullName evidence="1">Uncharacterized protein</fullName>
    </submittedName>
</protein>